<dbReference type="InterPro" id="IPR011711">
    <property type="entry name" value="GntR_C"/>
</dbReference>
<dbReference type="Gene3D" id="1.20.120.530">
    <property type="entry name" value="GntR ligand-binding domain-like"/>
    <property type="match status" value="1"/>
</dbReference>
<reference evidence="5 6" key="1">
    <citation type="submission" date="2015-05" db="EMBL/GenBank/DDBJ databases">
        <title>Draft genome sequence of Lampropedia sp. CT6, isolated from the microbial mat of a hot water spring, located at Manikaran, India.</title>
        <authorList>
            <person name="Tripathi C."/>
            <person name="Rani P."/>
            <person name="Mahato N.K."/>
            <person name="Lal R."/>
        </authorList>
    </citation>
    <scope>NUCLEOTIDE SEQUENCE [LARGE SCALE GENOMIC DNA]</scope>
    <source>
        <strain evidence="5 6">CT6</strain>
    </source>
</reference>
<dbReference type="SUPFAM" id="SSF48008">
    <property type="entry name" value="GntR ligand-binding domain-like"/>
    <property type="match status" value="1"/>
</dbReference>
<dbReference type="STRING" id="1610491.AAV94_09875"/>
<dbReference type="GO" id="GO:0003677">
    <property type="term" value="F:DNA binding"/>
    <property type="evidence" value="ECO:0007669"/>
    <property type="project" value="UniProtKB-KW"/>
</dbReference>
<organism evidence="5 6">
    <name type="scientific">Lampropedia cohaerens</name>
    <dbReference type="NCBI Taxonomy" id="1610491"/>
    <lineage>
        <taxon>Bacteria</taxon>
        <taxon>Pseudomonadati</taxon>
        <taxon>Pseudomonadota</taxon>
        <taxon>Betaproteobacteria</taxon>
        <taxon>Burkholderiales</taxon>
        <taxon>Comamonadaceae</taxon>
        <taxon>Lampropedia</taxon>
    </lineage>
</organism>
<keyword evidence="1" id="KW-0805">Transcription regulation</keyword>
<evidence type="ECO:0000256" key="1">
    <source>
        <dbReference type="ARBA" id="ARBA00023015"/>
    </source>
</evidence>
<dbReference type="InterPro" id="IPR008920">
    <property type="entry name" value="TF_FadR/GntR_C"/>
</dbReference>
<dbReference type="Pfam" id="PF07729">
    <property type="entry name" value="FCD"/>
    <property type="match status" value="1"/>
</dbReference>
<keyword evidence="6" id="KW-1185">Reference proteome</keyword>
<keyword evidence="3" id="KW-0804">Transcription</keyword>
<evidence type="ECO:0000256" key="2">
    <source>
        <dbReference type="ARBA" id="ARBA00023125"/>
    </source>
</evidence>
<comment type="caution">
    <text evidence="5">The sequence shown here is derived from an EMBL/GenBank/DDBJ whole genome shotgun (WGS) entry which is preliminary data.</text>
</comment>
<dbReference type="PANTHER" id="PTHR43537">
    <property type="entry name" value="TRANSCRIPTIONAL REGULATOR, GNTR FAMILY"/>
    <property type="match status" value="1"/>
</dbReference>
<evidence type="ECO:0000313" key="5">
    <source>
        <dbReference type="EMBL" id="KKW67560.1"/>
    </source>
</evidence>
<dbReference type="InterPro" id="IPR036390">
    <property type="entry name" value="WH_DNA-bd_sf"/>
</dbReference>
<dbReference type="NCBIfam" id="NF007741">
    <property type="entry name" value="PRK10421.1"/>
    <property type="match status" value="1"/>
</dbReference>
<evidence type="ECO:0000256" key="3">
    <source>
        <dbReference type="ARBA" id="ARBA00023163"/>
    </source>
</evidence>
<dbReference type="RefSeq" id="WP_046742167.1">
    <property type="nucleotide sequence ID" value="NZ_LBNQ01000031.1"/>
</dbReference>
<name>A0A0U1PYG7_9BURK</name>
<dbReference type="OrthoDB" id="5296437at2"/>
<dbReference type="Proteomes" id="UP000050580">
    <property type="component" value="Unassembled WGS sequence"/>
</dbReference>
<dbReference type="AlphaFoldDB" id="A0A0U1PYG7"/>
<dbReference type="GO" id="GO:0003700">
    <property type="term" value="F:DNA-binding transcription factor activity"/>
    <property type="evidence" value="ECO:0007669"/>
    <property type="project" value="InterPro"/>
</dbReference>
<dbReference type="Pfam" id="PF00392">
    <property type="entry name" value="GntR"/>
    <property type="match status" value="1"/>
</dbReference>
<keyword evidence="2" id="KW-0238">DNA-binding</keyword>
<evidence type="ECO:0000259" key="4">
    <source>
        <dbReference type="PROSITE" id="PS50949"/>
    </source>
</evidence>
<dbReference type="InterPro" id="IPR036388">
    <property type="entry name" value="WH-like_DNA-bd_sf"/>
</dbReference>
<proteinExistence type="predicted"/>
<dbReference type="CDD" id="cd07377">
    <property type="entry name" value="WHTH_GntR"/>
    <property type="match status" value="1"/>
</dbReference>
<dbReference type="SMART" id="SM00345">
    <property type="entry name" value="HTH_GNTR"/>
    <property type="match status" value="1"/>
</dbReference>
<dbReference type="PROSITE" id="PS50949">
    <property type="entry name" value="HTH_GNTR"/>
    <property type="match status" value="1"/>
</dbReference>
<dbReference type="SUPFAM" id="SSF46785">
    <property type="entry name" value="Winged helix' DNA-binding domain"/>
    <property type="match status" value="1"/>
</dbReference>
<dbReference type="InterPro" id="IPR000524">
    <property type="entry name" value="Tscrpt_reg_HTH_GntR"/>
</dbReference>
<gene>
    <name evidence="5" type="ORF">AAV94_09875</name>
</gene>
<sequence>MRLADRIAEQLLVKVQQGQWRAGQRLPSERTLADELRVSRTSLREAIQRLVSQGVLESRRGDGTYVQERRQSFLLPGTFEPLATLLVQDPEYRYDVLEARTALESSTAWHAALRATQADKDRICRCFDVMLKYQRSGDNDLSARADAQFHLAIAEASHNVVLLRVMHSLFELVLSTVTQNRRTMFTLATPEAMVSLTEQHEALMQAIVEGDPARARKCIEEHLAFVHDTVRRLDEDDARRERYAKLPTTLRKVILADPTIATS</sequence>
<dbReference type="PANTHER" id="PTHR43537:SF18">
    <property type="entry name" value="L-LACTATE DEHYDROGENASE OPERON REGULATORY PROTEIN-RELATED"/>
    <property type="match status" value="1"/>
</dbReference>
<dbReference type="Gene3D" id="1.10.10.10">
    <property type="entry name" value="Winged helix-like DNA-binding domain superfamily/Winged helix DNA-binding domain"/>
    <property type="match status" value="1"/>
</dbReference>
<feature type="domain" description="HTH gntR-type" evidence="4">
    <location>
        <begin position="1"/>
        <end position="69"/>
    </location>
</feature>
<dbReference type="PRINTS" id="PR00035">
    <property type="entry name" value="HTHGNTR"/>
</dbReference>
<evidence type="ECO:0000313" key="6">
    <source>
        <dbReference type="Proteomes" id="UP000050580"/>
    </source>
</evidence>
<protein>
    <submittedName>
        <fullName evidence="5">Transcriptional regulator</fullName>
    </submittedName>
</protein>
<dbReference type="PATRIC" id="fig|1610491.3.peg.2100"/>
<accession>A0A0U1PYG7</accession>
<dbReference type="SMART" id="SM00895">
    <property type="entry name" value="FCD"/>
    <property type="match status" value="1"/>
</dbReference>
<dbReference type="EMBL" id="LBNQ01000031">
    <property type="protein sequence ID" value="KKW67560.1"/>
    <property type="molecule type" value="Genomic_DNA"/>
</dbReference>